<feature type="domain" description="Methyltransferase" evidence="1">
    <location>
        <begin position="36"/>
        <end position="96"/>
    </location>
</feature>
<dbReference type="InterPro" id="IPR029063">
    <property type="entry name" value="SAM-dependent_MTases_sf"/>
</dbReference>
<protein>
    <submittedName>
        <fullName evidence="2">SAM-dependent methyltransferase</fullName>
    </submittedName>
</protein>
<organism evidence="2 3">
    <name type="scientific">Metabacillus malikii</name>
    <dbReference type="NCBI Taxonomy" id="1504265"/>
    <lineage>
        <taxon>Bacteria</taxon>
        <taxon>Bacillati</taxon>
        <taxon>Bacillota</taxon>
        <taxon>Bacilli</taxon>
        <taxon>Bacillales</taxon>
        <taxon>Bacillaceae</taxon>
        <taxon>Metabacillus</taxon>
    </lineage>
</organism>
<dbReference type="RefSeq" id="WP_307339474.1">
    <property type="nucleotide sequence ID" value="NZ_JAUSUD010000005.1"/>
</dbReference>
<evidence type="ECO:0000313" key="2">
    <source>
        <dbReference type="EMBL" id="MDQ0230344.1"/>
    </source>
</evidence>
<name>A0ABT9ZEI1_9BACI</name>
<dbReference type="EMBL" id="JAUSUD010000005">
    <property type="protein sequence ID" value="MDQ0230344.1"/>
    <property type="molecule type" value="Genomic_DNA"/>
</dbReference>
<dbReference type="Gene3D" id="3.40.50.150">
    <property type="entry name" value="Vaccinia Virus protein VP39"/>
    <property type="match status" value="1"/>
</dbReference>
<sequence>MTDYYYDKLLHIKTTGIQKGRTKSFHYHPYEATPYQALEELCKHYEIKKRERIVDFGCGKGRLNFYMHYYYQATVTGIEMNEQFYLEALANMERYVKESQNGELTFLCCLAEEYEIHPKDNCFYFFNPFSSQIFMKVIKRILQSVEQYEREVDVILYYPSKEYIYFLEHYTAFNLIREIPIPEVFERNPNERFLIYQLKFG</sequence>
<dbReference type="SUPFAM" id="SSF53335">
    <property type="entry name" value="S-adenosyl-L-methionine-dependent methyltransferases"/>
    <property type="match status" value="1"/>
</dbReference>
<dbReference type="CDD" id="cd02440">
    <property type="entry name" value="AdoMet_MTases"/>
    <property type="match status" value="1"/>
</dbReference>
<gene>
    <name evidence="2" type="ORF">J2S19_001598</name>
</gene>
<dbReference type="InterPro" id="IPR025714">
    <property type="entry name" value="Methyltranfer_dom"/>
</dbReference>
<evidence type="ECO:0000313" key="3">
    <source>
        <dbReference type="Proteomes" id="UP001234495"/>
    </source>
</evidence>
<proteinExistence type="predicted"/>
<evidence type="ECO:0000259" key="1">
    <source>
        <dbReference type="Pfam" id="PF13679"/>
    </source>
</evidence>
<dbReference type="Proteomes" id="UP001234495">
    <property type="component" value="Unassembled WGS sequence"/>
</dbReference>
<reference evidence="2 3" key="1">
    <citation type="submission" date="2023-07" db="EMBL/GenBank/DDBJ databases">
        <title>Genomic Encyclopedia of Type Strains, Phase IV (KMG-IV): sequencing the most valuable type-strain genomes for metagenomic binning, comparative biology and taxonomic classification.</title>
        <authorList>
            <person name="Goeker M."/>
        </authorList>
    </citation>
    <scope>NUCLEOTIDE SEQUENCE [LARGE SCALE GENOMIC DNA]</scope>
    <source>
        <strain evidence="2 3">DSM 29005</strain>
    </source>
</reference>
<accession>A0ABT9ZEI1</accession>
<keyword evidence="2" id="KW-0489">Methyltransferase</keyword>
<keyword evidence="3" id="KW-1185">Reference proteome</keyword>
<comment type="caution">
    <text evidence="2">The sequence shown here is derived from an EMBL/GenBank/DDBJ whole genome shotgun (WGS) entry which is preliminary data.</text>
</comment>
<keyword evidence="2" id="KW-0808">Transferase</keyword>
<dbReference type="GO" id="GO:0008168">
    <property type="term" value="F:methyltransferase activity"/>
    <property type="evidence" value="ECO:0007669"/>
    <property type="project" value="UniProtKB-KW"/>
</dbReference>
<dbReference type="Pfam" id="PF13679">
    <property type="entry name" value="Methyltransf_32"/>
    <property type="match status" value="1"/>
</dbReference>
<dbReference type="GO" id="GO:0032259">
    <property type="term" value="P:methylation"/>
    <property type="evidence" value="ECO:0007669"/>
    <property type="project" value="UniProtKB-KW"/>
</dbReference>